<dbReference type="VEuPathDB" id="CryptoDB:GNI_071140"/>
<protein>
    <submittedName>
        <fullName evidence="7">Acetyl-coenzyme A transporter</fullName>
    </submittedName>
</protein>
<dbReference type="EMBL" id="AFNH02000534">
    <property type="protein sequence ID" value="EZG67150.1"/>
    <property type="molecule type" value="Genomic_DNA"/>
</dbReference>
<feature type="signal peptide" evidence="6">
    <location>
        <begin position="1"/>
        <end position="26"/>
    </location>
</feature>
<evidence type="ECO:0000256" key="6">
    <source>
        <dbReference type="SAM" id="SignalP"/>
    </source>
</evidence>
<dbReference type="AlphaFoldDB" id="A0A023B7A4"/>
<dbReference type="GO" id="GO:0008521">
    <property type="term" value="F:acetyl-CoA transmembrane transporter activity"/>
    <property type="evidence" value="ECO:0007669"/>
    <property type="project" value="InterPro"/>
</dbReference>
<dbReference type="InterPro" id="IPR036259">
    <property type="entry name" value="MFS_trans_sf"/>
</dbReference>
<evidence type="ECO:0000313" key="7">
    <source>
        <dbReference type="EMBL" id="EZG67150.1"/>
    </source>
</evidence>
<dbReference type="GO" id="GO:0016020">
    <property type="term" value="C:membrane"/>
    <property type="evidence" value="ECO:0007669"/>
    <property type="project" value="UniProtKB-SubCell"/>
</dbReference>
<dbReference type="SUPFAM" id="SSF103473">
    <property type="entry name" value="MFS general substrate transporter"/>
    <property type="match status" value="1"/>
</dbReference>
<evidence type="ECO:0000256" key="2">
    <source>
        <dbReference type="ARBA" id="ARBA00022692"/>
    </source>
</evidence>
<comment type="caution">
    <text evidence="7">The sequence shown here is derived from an EMBL/GenBank/DDBJ whole genome shotgun (WGS) entry which is preliminary data.</text>
</comment>
<evidence type="ECO:0000256" key="3">
    <source>
        <dbReference type="ARBA" id="ARBA00022989"/>
    </source>
</evidence>
<keyword evidence="6" id="KW-0732">Signal</keyword>
<dbReference type="RefSeq" id="XP_011130319.1">
    <property type="nucleotide sequence ID" value="XM_011132017.1"/>
</dbReference>
<keyword evidence="3 5" id="KW-1133">Transmembrane helix</keyword>
<sequence length="238" mass="25971">MMRLHSVQLMCLVLMTCRLPFGPVDGAATLKIIETGSAKEVLALLAPIAFPIGITTSVLTGRGINKRFSALGAFKAGFLGRVLLGFVWLLIYKFAKTVGGDQPGIYTIIILGVCCQAICSEIMFVSQMAFFAQVSDVSMGGTYMTFFNTVANLGNKWPSMLMLSLMDQGPFIFSGWETFVELTTICSIGGVAWMAAGGRLLDRLEQMNPSDWELSSPSSRVVTEDSMELINQVKKRRP</sequence>
<evidence type="ECO:0000256" key="5">
    <source>
        <dbReference type="SAM" id="Phobius"/>
    </source>
</evidence>
<evidence type="ECO:0000256" key="1">
    <source>
        <dbReference type="ARBA" id="ARBA00004141"/>
    </source>
</evidence>
<feature type="transmembrane region" description="Helical" evidence="5">
    <location>
        <begin position="104"/>
        <end position="125"/>
    </location>
</feature>
<keyword evidence="4 5" id="KW-0472">Membrane</keyword>
<dbReference type="PANTHER" id="PTHR12778:SF9">
    <property type="entry name" value="ACETYL-COENZYME A TRANSPORTER 1"/>
    <property type="match status" value="1"/>
</dbReference>
<dbReference type="InterPro" id="IPR004752">
    <property type="entry name" value="AmpG_permease/AT-1"/>
</dbReference>
<feature type="transmembrane region" description="Helical" evidence="5">
    <location>
        <begin position="42"/>
        <end position="61"/>
    </location>
</feature>
<dbReference type="OMA" id="CQAICSE"/>
<proteinExistence type="predicted"/>
<dbReference type="PANTHER" id="PTHR12778">
    <property type="entry name" value="SOLUTE CARRIER FAMILY 33 ACETYL-COA TRANSPORTER -RELATED"/>
    <property type="match status" value="1"/>
</dbReference>
<keyword evidence="2 5" id="KW-0812">Transmembrane</keyword>
<dbReference type="OrthoDB" id="329930at2759"/>
<reference evidence="7" key="1">
    <citation type="submission" date="2013-12" db="EMBL/GenBank/DDBJ databases">
        <authorList>
            <person name="Omoto C.K."/>
            <person name="Sibley D."/>
            <person name="Venepally P."/>
            <person name="Hadjithomas M."/>
            <person name="Karamycheva S."/>
            <person name="Brunk B."/>
            <person name="Roos D."/>
            <person name="Caler E."/>
            <person name="Lorenzi H."/>
        </authorList>
    </citation>
    <scope>NUCLEOTIDE SEQUENCE</scope>
</reference>
<feature type="transmembrane region" description="Helical" evidence="5">
    <location>
        <begin position="73"/>
        <end position="92"/>
    </location>
</feature>
<comment type="subcellular location">
    <subcellularLocation>
        <location evidence="1">Membrane</location>
        <topology evidence="1">Multi-pass membrane protein</topology>
    </subcellularLocation>
</comment>
<dbReference type="InterPro" id="IPR024371">
    <property type="entry name" value="AcetylCoA_trans_1-like"/>
</dbReference>
<name>A0A023B7A4_GRENI</name>
<keyword evidence="8" id="KW-1185">Reference proteome</keyword>
<dbReference type="Proteomes" id="UP000019763">
    <property type="component" value="Unassembled WGS sequence"/>
</dbReference>
<dbReference type="GeneID" id="22912604"/>
<accession>A0A023B7A4</accession>
<feature type="chain" id="PRO_5001516635" evidence="6">
    <location>
        <begin position="27"/>
        <end position="238"/>
    </location>
</feature>
<evidence type="ECO:0000256" key="4">
    <source>
        <dbReference type="ARBA" id="ARBA00023136"/>
    </source>
</evidence>
<dbReference type="GO" id="GO:0035348">
    <property type="term" value="P:acetyl-CoA transmembrane transport"/>
    <property type="evidence" value="ECO:0007669"/>
    <property type="project" value="InterPro"/>
</dbReference>
<dbReference type="eggNOG" id="KOG3574">
    <property type="taxonomic scope" value="Eukaryota"/>
</dbReference>
<dbReference type="Pfam" id="PF13000">
    <property type="entry name" value="Acatn"/>
    <property type="match status" value="2"/>
</dbReference>
<gene>
    <name evidence="7" type="ORF">GNI_071140</name>
</gene>
<evidence type="ECO:0000313" key="8">
    <source>
        <dbReference type="Proteomes" id="UP000019763"/>
    </source>
</evidence>
<organism evidence="7 8">
    <name type="scientific">Gregarina niphandrodes</name>
    <name type="common">Septate eugregarine</name>
    <dbReference type="NCBI Taxonomy" id="110365"/>
    <lineage>
        <taxon>Eukaryota</taxon>
        <taxon>Sar</taxon>
        <taxon>Alveolata</taxon>
        <taxon>Apicomplexa</taxon>
        <taxon>Conoidasida</taxon>
        <taxon>Gregarinasina</taxon>
        <taxon>Eugregarinorida</taxon>
        <taxon>Gregarinidae</taxon>
        <taxon>Gregarina</taxon>
    </lineage>
</organism>